<proteinExistence type="predicted"/>
<protein>
    <submittedName>
        <fullName evidence="1">Uncharacterized protein</fullName>
    </submittedName>
</protein>
<reference evidence="1" key="1">
    <citation type="submission" date="2019-08" db="EMBL/GenBank/DDBJ databases">
        <authorList>
            <person name="Kucharzyk K."/>
            <person name="Murdoch R.W."/>
            <person name="Higgins S."/>
            <person name="Loffler F."/>
        </authorList>
    </citation>
    <scope>NUCLEOTIDE SEQUENCE</scope>
</reference>
<dbReference type="AlphaFoldDB" id="A0A645JFQ9"/>
<organism evidence="1">
    <name type="scientific">bioreactor metagenome</name>
    <dbReference type="NCBI Taxonomy" id="1076179"/>
    <lineage>
        <taxon>unclassified sequences</taxon>
        <taxon>metagenomes</taxon>
        <taxon>ecological metagenomes</taxon>
    </lineage>
</organism>
<accession>A0A645JFQ9</accession>
<dbReference type="EMBL" id="VSSQ01138210">
    <property type="protein sequence ID" value="MPN61509.1"/>
    <property type="molecule type" value="Genomic_DNA"/>
</dbReference>
<sequence length="94" mass="10866">MVVLPDGKRRWPSLPSGLMVEIAPVRQFQLIQKSLTRVEAHLVVERSLAKYEEDHLAAWLGERLGAAFQFEFHYVAEIPRRPNSKYEDFISEVA</sequence>
<name>A0A645JFQ9_9ZZZZ</name>
<evidence type="ECO:0000313" key="1">
    <source>
        <dbReference type="EMBL" id="MPN61509.1"/>
    </source>
</evidence>
<gene>
    <name evidence="1" type="ORF">SDC9_209247</name>
</gene>
<comment type="caution">
    <text evidence="1">The sequence shown here is derived from an EMBL/GenBank/DDBJ whole genome shotgun (WGS) entry which is preliminary data.</text>
</comment>